<sequence>MSTKFWLTLGAMAASVFALTARLHDAVRVADAHPTGPIPVSELGFVRYDTVIVPAVAFSLYPFNVILSEYQPWGRRNAAGERPGRIPGAR</sequence>
<evidence type="ECO:0000256" key="1">
    <source>
        <dbReference type="SAM" id="Phobius"/>
    </source>
</evidence>
<feature type="signal peptide" evidence="2">
    <location>
        <begin position="1"/>
        <end position="20"/>
    </location>
</feature>
<organism evidence="3 4">
    <name type="scientific">Kitasatospora cathayae</name>
    <dbReference type="NCBI Taxonomy" id="3004092"/>
    <lineage>
        <taxon>Bacteria</taxon>
        <taxon>Bacillati</taxon>
        <taxon>Actinomycetota</taxon>
        <taxon>Actinomycetes</taxon>
        <taxon>Kitasatosporales</taxon>
        <taxon>Streptomycetaceae</taxon>
        <taxon>Kitasatospora</taxon>
    </lineage>
</organism>
<name>A0ABY7PYU8_9ACTN</name>
<evidence type="ECO:0000256" key="2">
    <source>
        <dbReference type="SAM" id="SignalP"/>
    </source>
</evidence>
<reference evidence="4" key="1">
    <citation type="submission" date="2022-12" db="EMBL/GenBank/DDBJ databases">
        <authorList>
            <person name="Mo P."/>
        </authorList>
    </citation>
    <scope>NUCLEOTIDE SEQUENCE [LARGE SCALE GENOMIC DNA]</scope>
    <source>
        <strain evidence="4">HUAS 3-15</strain>
    </source>
</reference>
<keyword evidence="1" id="KW-0472">Membrane</keyword>
<dbReference type="Proteomes" id="UP001212821">
    <property type="component" value="Chromosome"/>
</dbReference>
<proteinExistence type="predicted"/>
<keyword evidence="4" id="KW-1185">Reference proteome</keyword>
<dbReference type="RefSeq" id="WP_270141665.1">
    <property type="nucleotide sequence ID" value="NZ_CP115450.1"/>
</dbReference>
<feature type="chain" id="PRO_5046015697" evidence="2">
    <location>
        <begin position="21"/>
        <end position="90"/>
    </location>
</feature>
<keyword evidence="1" id="KW-0812">Transmembrane</keyword>
<keyword evidence="2" id="KW-0732">Signal</keyword>
<dbReference type="EMBL" id="CP115450">
    <property type="protein sequence ID" value="WBP85598.1"/>
    <property type="molecule type" value="Genomic_DNA"/>
</dbReference>
<keyword evidence="1" id="KW-1133">Transmembrane helix</keyword>
<feature type="transmembrane region" description="Helical" evidence="1">
    <location>
        <begin position="48"/>
        <end position="67"/>
    </location>
</feature>
<protein>
    <submittedName>
        <fullName evidence="3">Uncharacterized protein</fullName>
    </submittedName>
</protein>
<evidence type="ECO:0000313" key="4">
    <source>
        <dbReference type="Proteomes" id="UP001212821"/>
    </source>
</evidence>
<evidence type="ECO:0000313" key="3">
    <source>
        <dbReference type="EMBL" id="WBP85598.1"/>
    </source>
</evidence>
<gene>
    <name evidence="3" type="ORF">O1G21_06855</name>
</gene>
<accession>A0ABY7PYU8</accession>